<reference evidence="4" key="1">
    <citation type="journal article" date="2019" name="Int. J. Syst. Evol. Microbiol.">
        <title>The Global Catalogue of Microorganisms (GCM) 10K type strain sequencing project: providing services to taxonomists for standard genome sequencing and annotation.</title>
        <authorList>
            <consortium name="The Broad Institute Genomics Platform"/>
            <consortium name="The Broad Institute Genome Sequencing Center for Infectious Disease"/>
            <person name="Wu L."/>
            <person name="Ma J."/>
        </authorList>
    </citation>
    <scope>NUCLEOTIDE SEQUENCE [LARGE SCALE GENOMIC DNA]</scope>
    <source>
        <strain evidence="4">CCM 8896</strain>
    </source>
</reference>
<name>A0ABW4JAJ4_9LACO</name>
<dbReference type="InterPro" id="IPR002767">
    <property type="entry name" value="Thiamine_BP"/>
</dbReference>
<dbReference type="Proteomes" id="UP001597267">
    <property type="component" value="Unassembled WGS sequence"/>
</dbReference>
<sequence length="98" mass="10717">MNASVAIQVLPMSDDRTKVLTTVDAVIQYIQAQGLTYEVSAFETTIEGDYDQLMAVVTEVPKVAAKAGADSVMTYVKINYQPQGEALTIAEKTTKYQH</sequence>
<evidence type="ECO:0000259" key="2">
    <source>
        <dbReference type="Pfam" id="PF01910"/>
    </source>
</evidence>
<dbReference type="Pfam" id="PF01910">
    <property type="entry name" value="Thiamine_BP"/>
    <property type="match status" value="1"/>
</dbReference>
<organism evidence="3 4">
    <name type="scientific">Agrilactobacillus yilanensis</name>
    <dbReference type="NCBI Taxonomy" id="2485997"/>
    <lineage>
        <taxon>Bacteria</taxon>
        <taxon>Bacillati</taxon>
        <taxon>Bacillota</taxon>
        <taxon>Bacilli</taxon>
        <taxon>Lactobacillales</taxon>
        <taxon>Lactobacillaceae</taxon>
        <taxon>Agrilactobacillus</taxon>
    </lineage>
</organism>
<evidence type="ECO:0000256" key="1">
    <source>
        <dbReference type="ARBA" id="ARBA00010272"/>
    </source>
</evidence>
<dbReference type="RefSeq" id="WP_125713284.1">
    <property type="nucleotide sequence ID" value="NZ_JBHTOP010000026.1"/>
</dbReference>
<keyword evidence="4" id="KW-1185">Reference proteome</keyword>
<evidence type="ECO:0000313" key="4">
    <source>
        <dbReference type="Proteomes" id="UP001597267"/>
    </source>
</evidence>
<proteinExistence type="inferred from homology"/>
<dbReference type="InterPro" id="IPR051614">
    <property type="entry name" value="UPF0045_domain"/>
</dbReference>
<protein>
    <submittedName>
        <fullName evidence="3">MTH1187 family thiamine-binding protein</fullName>
    </submittedName>
</protein>
<dbReference type="EMBL" id="JBHTOP010000026">
    <property type="protein sequence ID" value="MFD1672693.1"/>
    <property type="molecule type" value="Genomic_DNA"/>
</dbReference>
<dbReference type="SUPFAM" id="SSF89957">
    <property type="entry name" value="MTH1187/YkoF-like"/>
    <property type="match status" value="1"/>
</dbReference>
<dbReference type="PANTHER" id="PTHR33777">
    <property type="entry name" value="UPF0045 PROTEIN ECM15"/>
    <property type="match status" value="1"/>
</dbReference>
<accession>A0ABW4JAJ4</accession>
<dbReference type="PANTHER" id="PTHR33777:SF1">
    <property type="entry name" value="UPF0045 PROTEIN ECM15"/>
    <property type="match status" value="1"/>
</dbReference>
<feature type="domain" description="Thiamine-binding protein" evidence="2">
    <location>
        <begin position="5"/>
        <end position="97"/>
    </location>
</feature>
<dbReference type="Gene3D" id="3.30.70.930">
    <property type="match status" value="1"/>
</dbReference>
<comment type="similarity">
    <text evidence="1">Belongs to the UPF0045 family.</text>
</comment>
<comment type="caution">
    <text evidence="3">The sequence shown here is derived from an EMBL/GenBank/DDBJ whole genome shotgun (WGS) entry which is preliminary data.</text>
</comment>
<gene>
    <name evidence="3" type="ORF">ACFQ5M_11325</name>
</gene>
<dbReference type="InterPro" id="IPR029756">
    <property type="entry name" value="MTH1187/YkoF-like"/>
</dbReference>
<evidence type="ECO:0000313" key="3">
    <source>
        <dbReference type="EMBL" id="MFD1672693.1"/>
    </source>
</evidence>